<dbReference type="Proteomes" id="UP000284842">
    <property type="component" value="Unassembled WGS sequence"/>
</dbReference>
<name>A0A409VGS0_9AGAR</name>
<feature type="compositionally biased region" description="Polar residues" evidence="1">
    <location>
        <begin position="52"/>
        <end position="63"/>
    </location>
</feature>
<feature type="compositionally biased region" description="Polar residues" evidence="1">
    <location>
        <begin position="1"/>
        <end position="26"/>
    </location>
</feature>
<feature type="region of interest" description="Disordered" evidence="1">
    <location>
        <begin position="1"/>
        <end position="147"/>
    </location>
</feature>
<feature type="region of interest" description="Disordered" evidence="1">
    <location>
        <begin position="293"/>
        <end position="321"/>
    </location>
</feature>
<sequence length="321" mass="35579">MDHSSNTSVDDPQNPESTQPTIASSSEEPHPVPYSSNKPLPKRLASLPHADQASTRFFASKNNSYKRTRRPNRRSANSSEQVPGLSRPSAGRRAQSDSLLVEDSTSTSDEISLYPVHPPSTHASEQPNSIEGSAPYSNPPYSSCGPVPQVDHGAHAYSPYNYSYDRGAEQFAGREGFHSQAFSTSFTPNTNFPLHPSSRLRQASVPQMGMQVQAHGTLQPAEQNMHQMENQWGLDPVAPAVHTAQVTSLPRSTDIPFAHSPPAETIQRSDSQFNLPYVWDGQRWVEQVEFVEPEDVVQHDPQPQSFTREGRSESNPSRHFR</sequence>
<gene>
    <name evidence="2" type="ORF">CVT24_010794</name>
</gene>
<organism evidence="2 3">
    <name type="scientific">Panaeolus cyanescens</name>
    <dbReference type="NCBI Taxonomy" id="181874"/>
    <lineage>
        <taxon>Eukaryota</taxon>
        <taxon>Fungi</taxon>
        <taxon>Dikarya</taxon>
        <taxon>Basidiomycota</taxon>
        <taxon>Agaricomycotina</taxon>
        <taxon>Agaricomycetes</taxon>
        <taxon>Agaricomycetidae</taxon>
        <taxon>Agaricales</taxon>
        <taxon>Agaricineae</taxon>
        <taxon>Galeropsidaceae</taxon>
        <taxon>Panaeolus</taxon>
    </lineage>
</organism>
<comment type="caution">
    <text evidence="2">The sequence shown here is derived from an EMBL/GenBank/DDBJ whole genome shotgun (WGS) entry which is preliminary data.</text>
</comment>
<evidence type="ECO:0000313" key="2">
    <source>
        <dbReference type="EMBL" id="PPQ65463.1"/>
    </source>
</evidence>
<dbReference type="InParanoid" id="A0A409VGS0"/>
<feature type="compositionally biased region" description="Basic residues" evidence="1">
    <location>
        <begin position="64"/>
        <end position="73"/>
    </location>
</feature>
<evidence type="ECO:0000256" key="1">
    <source>
        <dbReference type="SAM" id="MobiDB-lite"/>
    </source>
</evidence>
<feature type="compositionally biased region" description="Polar residues" evidence="1">
    <location>
        <begin position="301"/>
        <end position="321"/>
    </location>
</feature>
<keyword evidence="3" id="KW-1185">Reference proteome</keyword>
<accession>A0A409VGS0</accession>
<evidence type="ECO:0000313" key="3">
    <source>
        <dbReference type="Proteomes" id="UP000284842"/>
    </source>
</evidence>
<dbReference type="EMBL" id="NHTK01006065">
    <property type="protein sequence ID" value="PPQ65463.1"/>
    <property type="molecule type" value="Genomic_DNA"/>
</dbReference>
<feature type="compositionally biased region" description="Polar residues" evidence="1">
    <location>
        <begin position="121"/>
        <end position="141"/>
    </location>
</feature>
<protein>
    <submittedName>
        <fullName evidence="2">Uncharacterized protein</fullName>
    </submittedName>
</protein>
<dbReference type="AlphaFoldDB" id="A0A409VGS0"/>
<reference evidence="2 3" key="1">
    <citation type="journal article" date="2018" name="Evol. Lett.">
        <title>Horizontal gene cluster transfer increased hallucinogenic mushroom diversity.</title>
        <authorList>
            <person name="Reynolds H.T."/>
            <person name="Vijayakumar V."/>
            <person name="Gluck-Thaler E."/>
            <person name="Korotkin H.B."/>
            <person name="Matheny P.B."/>
            <person name="Slot J.C."/>
        </authorList>
    </citation>
    <scope>NUCLEOTIDE SEQUENCE [LARGE SCALE GENOMIC DNA]</scope>
    <source>
        <strain evidence="2 3">2629</strain>
    </source>
</reference>
<proteinExistence type="predicted"/>